<dbReference type="EMBL" id="JBEPLS010000006">
    <property type="protein sequence ID" value="MET3604131.1"/>
    <property type="molecule type" value="Genomic_DNA"/>
</dbReference>
<keyword evidence="5" id="KW-1185">Reference proteome</keyword>
<accession>A0A5C1PZF5</accession>
<dbReference type="OrthoDB" id="9802752at2"/>
<dbReference type="InterPro" id="IPR053737">
    <property type="entry name" value="Type_II_TA_Toxin"/>
</dbReference>
<evidence type="ECO:0000259" key="1">
    <source>
        <dbReference type="PROSITE" id="PS51459"/>
    </source>
</evidence>
<dbReference type="SUPFAM" id="SSF140931">
    <property type="entry name" value="Fic-like"/>
    <property type="match status" value="1"/>
</dbReference>
<dbReference type="InterPro" id="IPR036597">
    <property type="entry name" value="Fido-like_dom_sf"/>
</dbReference>
<dbReference type="InterPro" id="IPR003812">
    <property type="entry name" value="Fido"/>
</dbReference>
<dbReference type="Proteomes" id="UP001549111">
    <property type="component" value="Unassembled WGS sequence"/>
</dbReference>
<dbReference type="PANTHER" id="PTHR39426:SF1">
    <property type="entry name" value="HOMOLOGY TO DEATH-ON-CURING PROTEIN OF PHAGE P1"/>
    <property type="match status" value="1"/>
</dbReference>
<evidence type="ECO:0000313" key="5">
    <source>
        <dbReference type="Proteomes" id="UP001549111"/>
    </source>
</evidence>
<dbReference type="Proteomes" id="UP000323522">
    <property type="component" value="Chromosome"/>
</dbReference>
<reference evidence="2 5" key="2">
    <citation type="submission" date="2024-06" db="EMBL/GenBank/DDBJ databases">
        <title>Genomic Encyclopedia of Type Strains, Phase IV (KMG-IV): sequencing the most valuable type-strain genomes for metagenomic binning, comparative biology and taxonomic classification.</title>
        <authorList>
            <person name="Goeker M."/>
        </authorList>
    </citation>
    <scope>NUCLEOTIDE SEQUENCE [LARGE SCALE GENOMIC DNA]</scope>
    <source>
        <strain evidence="2 5">D-501</strain>
    </source>
</reference>
<dbReference type="AlphaFoldDB" id="A0A5C1PZF5"/>
<evidence type="ECO:0000313" key="3">
    <source>
        <dbReference type="EMBL" id="QEN00099.1"/>
    </source>
</evidence>
<evidence type="ECO:0000313" key="4">
    <source>
        <dbReference type="Proteomes" id="UP000323522"/>
    </source>
</evidence>
<dbReference type="PROSITE" id="PS51459">
    <property type="entry name" value="FIDO"/>
    <property type="match status" value="1"/>
</dbReference>
<dbReference type="EMBL" id="CP035708">
    <property type="protein sequence ID" value="QEN00099.1"/>
    <property type="molecule type" value="Genomic_DNA"/>
</dbReference>
<name>A0A5C1PZF5_9BURK</name>
<dbReference type="PIRSF" id="PIRSF018297">
    <property type="entry name" value="Doc"/>
    <property type="match status" value="1"/>
</dbReference>
<protein>
    <submittedName>
        <fullName evidence="2">Death-on-curing protein</fullName>
    </submittedName>
    <submittedName>
        <fullName evidence="3">Type II toxin-antitoxin system death-on-curing family toxin</fullName>
    </submittedName>
</protein>
<sequence>MSEPANPAWVWIDAAVLRAVHEEQLVEHGGAPGVRDIGLFESALARPRHLVMYGEPDLAALAAAYGYGLARNHPFVDGNKRTAFVAIELCLLLNGQQLAADDAACVLTTLALAAGELTEDELAAWLRRHMTARER</sequence>
<organism evidence="3 4">
    <name type="scientific">Sphaerotilus sulfidivorans</name>
    <dbReference type="NCBI Taxonomy" id="639200"/>
    <lineage>
        <taxon>Bacteria</taxon>
        <taxon>Pseudomonadati</taxon>
        <taxon>Pseudomonadota</taxon>
        <taxon>Betaproteobacteria</taxon>
        <taxon>Burkholderiales</taxon>
        <taxon>Sphaerotilaceae</taxon>
        <taxon>Sphaerotilus</taxon>
    </lineage>
</organism>
<dbReference type="PANTHER" id="PTHR39426">
    <property type="entry name" value="HOMOLOGY TO DEATH-ON-CURING PROTEIN OF PHAGE P1"/>
    <property type="match status" value="1"/>
</dbReference>
<dbReference type="KEGG" id="snn:EWH46_04425"/>
<reference evidence="3 4" key="1">
    <citation type="submission" date="2019-02" db="EMBL/GenBank/DDBJ databases">
        <title>Complete Genome Sequence and Methylome Analysis of Sphaerotilus natans subsp. sulfidivorans D-507.</title>
        <authorList>
            <person name="Fomenkov A."/>
            <person name="Gridneva E."/>
            <person name="Smolyakov D."/>
            <person name="Dubinina G."/>
            <person name="Vincze T."/>
            <person name="Grabovich M."/>
            <person name="Roberts R.J."/>
        </authorList>
    </citation>
    <scope>NUCLEOTIDE SEQUENCE [LARGE SCALE GENOMIC DNA]</scope>
    <source>
        <strain evidence="3 4">D-507</strain>
    </source>
</reference>
<gene>
    <name evidence="2" type="ORF">ABIC99_001945</name>
    <name evidence="3" type="ORF">EWH46_04425</name>
</gene>
<dbReference type="Gene3D" id="1.20.120.1870">
    <property type="entry name" value="Fic/DOC protein, Fido domain"/>
    <property type="match status" value="1"/>
</dbReference>
<proteinExistence type="predicted"/>
<feature type="domain" description="Fido" evidence="1">
    <location>
        <begin position="12"/>
        <end position="128"/>
    </location>
</feature>
<dbReference type="NCBIfam" id="TIGR01550">
    <property type="entry name" value="DOC_P1"/>
    <property type="match status" value="1"/>
</dbReference>
<evidence type="ECO:0000313" key="2">
    <source>
        <dbReference type="EMBL" id="MET3604131.1"/>
    </source>
</evidence>
<dbReference type="GO" id="GO:0016301">
    <property type="term" value="F:kinase activity"/>
    <property type="evidence" value="ECO:0007669"/>
    <property type="project" value="InterPro"/>
</dbReference>
<dbReference type="Pfam" id="PF02661">
    <property type="entry name" value="Fic"/>
    <property type="match status" value="1"/>
</dbReference>
<dbReference type="InterPro" id="IPR006440">
    <property type="entry name" value="Doc"/>
</dbReference>
<dbReference type="RefSeq" id="WP_149502844.1">
    <property type="nucleotide sequence ID" value="NZ_CP035708.1"/>
</dbReference>